<dbReference type="PROSITE" id="PS00129">
    <property type="entry name" value="GLYCOSYL_HYDROL_F31_1"/>
    <property type="match status" value="1"/>
</dbReference>
<evidence type="ECO:0000256" key="2">
    <source>
        <dbReference type="ARBA" id="ARBA00012079"/>
    </source>
</evidence>
<dbReference type="EC" id="1.4.1.13" evidence="2"/>
<dbReference type="EMBL" id="FOBS01000013">
    <property type="protein sequence ID" value="SEM39534.1"/>
    <property type="molecule type" value="Genomic_DNA"/>
</dbReference>
<dbReference type="InterPro" id="IPR002932">
    <property type="entry name" value="Glu_synthdom"/>
</dbReference>
<sequence>MPKKYHISTKATPLDLEYLFKFRITRGENCINCGKCTKVCIYEAHKREIGDPRKMAAPNTAVCRNCFRCIQECPRGALEKSLNQDFLNSDGSYWKSNMLISLWKQAEDGKVPVSGAGYRGPFTGMGFDGMWTDMSEIVRPTRDGIHGREYISTAVELGRKLNHLVFDADGKLLSRIFDTVHLPLPIVFDLPAENLPGNVQAALAKAAAELDTFLILPVAGLTKDFEPYADNIIPLLTHKEIDQYSALLKNARLAALQYDGELLNNYQAVKVKMKGISSAPVIIRIPAGKDVEDTVSQLVHSGAEIIHIVADYCGLEVNGHASSHPRLIKDIIRAVHLRLVSEGIRDEVSLIFSGGIAMAEHVPKAMICGADLTAVDLPLLIALGIRLYEEPEKFLVLPEGLENIPVPILTQRIVNLMGAWHSQLLEVMGAMGIREARRLRGETGRAIFFEEVDEDTFGKLFKNREAVRL</sequence>
<dbReference type="PROSITE" id="PS00198">
    <property type="entry name" value="4FE4S_FER_1"/>
    <property type="match status" value="1"/>
</dbReference>
<dbReference type="Pfam" id="PF01645">
    <property type="entry name" value="Glu_synthase"/>
    <property type="match status" value="1"/>
</dbReference>
<dbReference type="GO" id="GO:0046872">
    <property type="term" value="F:metal ion binding"/>
    <property type="evidence" value="ECO:0007669"/>
    <property type="project" value="UniProtKB-KW"/>
</dbReference>
<evidence type="ECO:0000256" key="5">
    <source>
        <dbReference type="ARBA" id="ARBA00023014"/>
    </source>
</evidence>
<dbReference type="PROSITE" id="PS51379">
    <property type="entry name" value="4FE4S_FER_2"/>
    <property type="match status" value="2"/>
</dbReference>
<evidence type="ECO:0000313" key="8">
    <source>
        <dbReference type="EMBL" id="SEM39534.1"/>
    </source>
</evidence>
<keyword evidence="9" id="KW-1185">Reference proteome</keyword>
<accession>A0A1H7Y0Y2</accession>
<evidence type="ECO:0000256" key="1">
    <source>
        <dbReference type="ARBA" id="ARBA00009716"/>
    </source>
</evidence>
<name>A0A1H7Y0Y2_9BACT</name>
<keyword evidence="5" id="KW-0411">Iron-sulfur</keyword>
<dbReference type="GO" id="GO:0051536">
    <property type="term" value="F:iron-sulfur cluster binding"/>
    <property type="evidence" value="ECO:0007669"/>
    <property type="project" value="UniProtKB-KW"/>
</dbReference>
<dbReference type="Proteomes" id="UP000198744">
    <property type="component" value="Unassembled WGS sequence"/>
</dbReference>
<dbReference type="GO" id="GO:0006537">
    <property type="term" value="P:glutamate biosynthetic process"/>
    <property type="evidence" value="ECO:0007669"/>
    <property type="project" value="InterPro"/>
</dbReference>
<evidence type="ECO:0000256" key="6">
    <source>
        <dbReference type="ARBA" id="ARBA00048151"/>
    </source>
</evidence>
<keyword evidence="3" id="KW-0479">Metal-binding</keyword>
<evidence type="ECO:0000256" key="4">
    <source>
        <dbReference type="ARBA" id="ARBA00023004"/>
    </source>
</evidence>
<organism evidence="8 9">
    <name type="scientific">Syntrophus gentianae</name>
    <dbReference type="NCBI Taxonomy" id="43775"/>
    <lineage>
        <taxon>Bacteria</taxon>
        <taxon>Pseudomonadati</taxon>
        <taxon>Thermodesulfobacteriota</taxon>
        <taxon>Syntrophia</taxon>
        <taxon>Syntrophales</taxon>
        <taxon>Syntrophaceae</taxon>
        <taxon>Syntrophus</taxon>
    </lineage>
</organism>
<dbReference type="STRING" id="43775.SAMN04489760_11342"/>
<comment type="catalytic activity">
    <reaction evidence="6">
        <text>2 L-glutamate + NADP(+) = L-glutamine + 2-oxoglutarate + NADPH + H(+)</text>
        <dbReference type="Rhea" id="RHEA:15501"/>
        <dbReference type="ChEBI" id="CHEBI:15378"/>
        <dbReference type="ChEBI" id="CHEBI:16810"/>
        <dbReference type="ChEBI" id="CHEBI:29985"/>
        <dbReference type="ChEBI" id="CHEBI:57783"/>
        <dbReference type="ChEBI" id="CHEBI:58349"/>
        <dbReference type="ChEBI" id="CHEBI:58359"/>
        <dbReference type="EC" id="1.4.1.13"/>
    </reaction>
</comment>
<dbReference type="RefSeq" id="WP_093883570.1">
    <property type="nucleotide sequence ID" value="NZ_FOBS01000013.1"/>
</dbReference>
<dbReference type="Gene3D" id="3.20.20.70">
    <property type="entry name" value="Aldolase class I"/>
    <property type="match status" value="1"/>
</dbReference>
<feature type="domain" description="4Fe-4S ferredoxin-type" evidence="7">
    <location>
        <begin position="20"/>
        <end position="50"/>
    </location>
</feature>
<feature type="domain" description="4Fe-4S ferredoxin-type" evidence="7">
    <location>
        <begin position="54"/>
        <end position="83"/>
    </location>
</feature>
<protein>
    <recommendedName>
        <fullName evidence="2">glutamate synthase (NADPH)</fullName>
        <ecNumber evidence="2">1.4.1.13</ecNumber>
    </recommendedName>
</protein>
<dbReference type="OrthoDB" id="5416618at2"/>
<dbReference type="Gene3D" id="3.30.70.20">
    <property type="match status" value="1"/>
</dbReference>
<comment type="similarity">
    <text evidence="1">Belongs to the glutamate synthase family.</text>
</comment>
<dbReference type="InterPro" id="IPR013785">
    <property type="entry name" value="Aldolase_TIM"/>
</dbReference>
<proteinExistence type="inferred from homology"/>
<keyword evidence="4" id="KW-0408">Iron</keyword>
<dbReference type="SUPFAM" id="SSF54862">
    <property type="entry name" value="4Fe-4S ferredoxins"/>
    <property type="match status" value="1"/>
</dbReference>
<dbReference type="InterPro" id="IPR017900">
    <property type="entry name" value="4Fe4S_Fe_S_CS"/>
</dbReference>
<evidence type="ECO:0000313" key="9">
    <source>
        <dbReference type="Proteomes" id="UP000198744"/>
    </source>
</evidence>
<dbReference type="InterPro" id="IPR030458">
    <property type="entry name" value="Glyco_hydro_31_AS"/>
</dbReference>
<gene>
    <name evidence="8" type="ORF">SAMN04489760_11342</name>
</gene>
<reference evidence="8 9" key="1">
    <citation type="submission" date="2016-10" db="EMBL/GenBank/DDBJ databases">
        <authorList>
            <person name="de Groot N.N."/>
        </authorList>
    </citation>
    <scope>NUCLEOTIDE SEQUENCE [LARGE SCALE GENOMIC DNA]</scope>
    <source>
        <strain evidence="8 9">DSM 8423</strain>
    </source>
</reference>
<evidence type="ECO:0000256" key="3">
    <source>
        <dbReference type="ARBA" id="ARBA00022723"/>
    </source>
</evidence>
<evidence type="ECO:0000259" key="7">
    <source>
        <dbReference type="PROSITE" id="PS51379"/>
    </source>
</evidence>
<dbReference type="SUPFAM" id="SSF51395">
    <property type="entry name" value="FMN-linked oxidoreductases"/>
    <property type="match status" value="1"/>
</dbReference>
<dbReference type="InterPro" id="IPR017896">
    <property type="entry name" value="4Fe4S_Fe-S-bd"/>
</dbReference>
<dbReference type="AlphaFoldDB" id="A0A1H7Y0Y2"/>
<dbReference type="GO" id="GO:0004355">
    <property type="term" value="F:glutamate synthase (NADPH) activity"/>
    <property type="evidence" value="ECO:0007669"/>
    <property type="project" value="UniProtKB-EC"/>
</dbReference>